<dbReference type="KEGG" id="mcos:GM418_04515"/>
<dbReference type="SUPFAM" id="SSF52922">
    <property type="entry name" value="TK C-terminal domain-like"/>
    <property type="match status" value="1"/>
</dbReference>
<comment type="cofactor">
    <cofactor evidence="1 9">
        <name>thiamine diphosphate</name>
        <dbReference type="ChEBI" id="CHEBI:58937"/>
    </cofactor>
</comment>
<proteinExistence type="predicted"/>
<dbReference type="InterPro" id="IPR004660">
    <property type="entry name" value="PDH_E1"/>
</dbReference>
<dbReference type="Pfam" id="PF22613">
    <property type="entry name" value="Transketolase_C_1"/>
    <property type="match status" value="1"/>
</dbReference>
<evidence type="ECO:0000259" key="13">
    <source>
        <dbReference type="Pfam" id="PF22613"/>
    </source>
</evidence>
<dbReference type="NCBIfam" id="TIGR00759">
    <property type="entry name" value="aceE"/>
    <property type="match status" value="1"/>
</dbReference>
<dbReference type="Gene3D" id="3.40.50.920">
    <property type="match status" value="1"/>
</dbReference>
<evidence type="ECO:0000256" key="8">
    <source>
        <dbReference type="ARBA" id="ARBA00051231"/>
    </source>
</evidence>
<dbReference type="PIRSF" id="PIRSF000156">
    <property type="entry name" value="Pyruvate_dh_E1"/>
    <property type="match status" value="1"/>
</dbReference>
<protein>
    <recommendedName>
        <fullName evidence="4 9">Pyruvate dehydrogenase E1 component</fullName>
        <ecNumber evidence="3 9">1.2.4.1</ecNumber>
    </recommendedName>
</protein>
<dbReference type="CDD" id="cd02017">
    <property type="entry name" value="TPP_E1_EcPDC_like"/>
    <property type="match status" value="1"/>
</dbReference>
<dbReference type="InterPro" id="IPR005474">
    <property type="entry name" value="Transketolase_N"/>
</dbReference>
<evidence type="ECO:0000259" key="11">
    <source>
        <dbReference type="Pfam" id="PF00456"/>
    </source>
</evidence>
<dbReference type="PANTHER" id="PTHR43825:SF3">
    <property type="entry name" value="PYRUVATE DEHYDROGENASE E1 COMPONENT"/>
    <property type="match status" value="1"/>
</dbReference>
<dbReference type="InterPro" id="IPR051157">
    <property type="entry name" value="PDH/Transketolase"/>
</dbReference>
<dbReference type="GO" id="GO:0046872">
    <property type="term" value="F:metal ion binding"/>
    <property type="evidence" value="ECO:0007669"/>
    <property type="project" value="UniProtKB-KW"/>
</dbReference>
<dbReference type="PANTHER" id="PTHR43825">
    <property type="entry name" value="PYRUVATE DEHYDROGENASE E1 COMPONENT"/>
    <property type="match status" value="1"/>
</dbReference>
<dbReference type="SUPFAM" id="SSF52518">
    <property type="entry name" value="Thiamin diphosphate-binding fold (THDP-binding)"/>
    <property type="match status" value="2"/>
</dbReference>
<feature type="domain" description="Transketolase N-terminal" evidence="11">
    <location>
        <begin position="108"/>
        <end position="304"/>
    </location>
</feature>
<keyword evidence="6 9" id="KW-0786">Thiamine pyrophosphate</keyword>
<name>A0A6I6JJG8_9BACT</name>
<feature type="binding site" evidence="10">
    <location>
        <position position="263"/>
    </location>
    <ligand>
        <name>Mg(2+)</name>
        <dbReference type="ChEBI" id="CHEBI:18420"/>
    </ligand>
</feature>
<dbReference type="AlphaFoldDB" id="A0A6I6JJG8"/>
<comment type="cofactor">
    <cofactor evidence="10">
        <name>Mg(2+)</name>
        <dbReference type="ChEBI" id="CHEBI:18420"/>
    </cofactor>
</comment>
<accession>A0A6I6JJG8</accession>
<evidence type="ECO:0000256" key="10">
    <source>
        <dbReference type="PIRSR" id="PIRSR000156-1"/>
    </source>
</evidence>
<dbReference type="InterPro" id="IPR029061">
    <property type="entry name" value="THDP-binding"/>
</dbReference>
<keyword evidence="10" id="KW-0460">Magnesium</keyword>
<dbReference type="GO" id="GO:0004739">
    <property type="term" value="F:pyruvate dehydrogenase (acetyl-transferring) activity"/>
    <property type="evidence" value="ECO:0007669"/>
    <property type="project" value="UniProtKB-EC"/>
</dbReference>
<dbReference type="Pfam" id="PF00456">
    <property type="entry name" value="Transketolase_N"/>
    <property type="match status" value="1"/>
</dbReference>
<evidence type="ECO:0000313" key="15">
    <source>
        <dbReference type="Proteomes" id="UP000428260"/>
    </source>
</evidence>
<dbReference type="EC" id="1.2.4.1" evidence="3 9"/>
<keyword evidence="7 9" id="KW-0670">Pyruvate</keyword>
<feature type="binding site" evidence="10">
    <location>
        <position position="233"/>
    </location>
    <ligand>
        <name>Mg(2+)</name>
        <dbReference type="ChEBI" id="CHEBI:18420"/>
    </ligand>
</feature>
<evidence type="ECO:0000256" key="1">
    <source>
        <dbReference type="ARBA" id="ARBA00001964"/>
    </source>
</evidence>
<dbReference type="InterPro" id="IPR035807">
    <property type="entry name" value="PDC_E1_N"/>
</dbReference>
<feature type="domain" description="Pyruvate dehydrogenase E1 component middle" evidence="12">
    <location>
        <begin position="481"/>
        <end position="701"/>
    </location>
</feature>
<evidence type="ECO:0000256" key="2">
    <source>
        <dbReference type="ARBA" id="ARBA00003157"/>
    </source>
</evidence>
<comment type="catalytic activity">
    <reaction evidence="8 9">
        <text>N(6)-[(R)-lipoyl]-L-lysyl-[protein] + pyruvate + H(+) = N(6)-[(R)-S(8)-acetyldihydrolipoyl]-L-lysyl-[protein] + CO2</text>
        <dbReference type="Rhea" id="RHEA:19189"/>
        <dbReference type="Rhea" id="RHEA-COMP:10474"/>
        <dbReference type="Rhea" id="RHEA-COMP:10478"/>
        <dbReference type="ChEBI" id="CHEBI:15361"/>
        <dbReference type="ChEBI" id="CHEBI:15378"/>
        <dbReference type="ChEBI" id="CHEBI:16526"/>
        <dbReference type="ChEBI" id="CHEBI:83099"/>
        <dbReference type="ChEBI" id="CHEBI:83111"/>
        <dbReference type="EC" id="1.2.4.1"/>
    </reaction>
</comment>
<dbReference type="InterPro" id="IPR009014">
    <property type="entry name" value="Transketo_C/PFOR_II"/>
</dbReference>
<evidence type="ECO:0000256" key="6">
    <source>
        <dbReference type="ARBA" id="ARBA00023052"/>
    </source>
</evidence>
<dbReference type="Pfam" id="PF17831">
    <property type="entry name" value="PDH_E1_M"/>
    <property type="match status" value="1"/>
</dbReference>
<evidence type="ECO:0000259" key="12">
    <source>
        <dbReference type="Pfam" id="PF17831"/>
    </source>
</evidence>
<organism evidence="14 15">
    <name type="scientific">Maribellus comscasis</name>
    <dbReference type="NCBI Taxonomy" id="2681766"/>
    <lineage>
        <taxon>Bacteria</taxon>
        <taxon>Pseudomonadati</taxon>
        <taxon>Bacteroidota</taxon>
        <taxon>Bacteroidia</taxon>
        <taxon>Marinilabiliales</taxon>
        <taxon>Prolixibacteraceae</taxon>
        <taxon>Maribellus</taxon>
    </lineage>
</organism>
<dbReference type="RefSeq" id="WP_158863585.1">
    <property type="nucleotide sequence ID" value="NZ_CP046401.1"/>
</dbReference>
<evidence type="ECO:0000256" key="5">
    <source>
        <dbReference type="ARBA" id="ARBA00023002"/>
    </source>
</evidence>
<evidence type="ECO:0000256" key="4">
    <source>
        <dbReference type="ARBA" id="ARBA00017172"/>
    </source>
</evidence>
<feature type="domain" description="Transketolase-like C-terminal" evidence="13">
    <location>
        <begin position="716"/>
        <end position="846"/>
    </location>
</feature>
<evidence type="ECO:0000256" key="3">
    <source>
        <dbReference type="ARBA" id="ARBA00012281"/>
    </source>
</evidence>
<dbReference type="Gene3D" id="3.40.50.970">
    <property type="match status" value="2"/>
</dbReference>
<comment type="function">
    <text evidence="2 9">Component of the pyruvate dehydrogenase (PDH) complex, that catalyzes the overall conversion of pyruvate to acetyl-CoA and CO(2).</text>
</comment>
<evidence type="ECO:0000313" key="14">
    <source>
        <dbReference type="EMBL" id="QGY42946.1"/>
    </source>
</evidence>
<keyword evidence="10" id="KW-0479">Metal-binding</keyword>
<keyword evidence="15" id="KW-1185">Reference proteome</keyword>
<feature type="binding site" evidence="10">
    <location>
        <position position="265"/>
    </location>
    <ligand>
        <name>Mg(2+)</name>
        <dbReference type="ChEBI" id="CHEBI:18420"/>
    </ligand>
</feature>
<dbReference type="EMBL" id="CP046401">
    <property type="protein sequence ID" value="QGY42946.1"/>
    <property type="molecule type" value="Genomic_DNA"/>
</dbReference>
<evidence type="ECO:0000256" key="9">
    <source>
        <dbReference type="PIRNR" id="PIRNR000156"/>
    </source>
</evidence>
<evidence type="ECO:0000256" key="7">
    <source>
        <dbReference type="ARBA" id="ARBA00023317"/>
    </source>
</evidence>
<reference evidence="14 15" key="1">
    <citation type="submission" date="2019-11" db="EMBL/GenBank/DDBJ databases">
        <authorList>
            <person name="Zheng R.K."/>
            <person name="Sun C.M."/>
        </authorList>
    </citation>
    <scope>NUCLEOTIDE SEQUENCE [LARGE SCALE GENOMIC DNA]</scope>
    <source>
        <strain evidence="14 15">WC007</strain>
    </source>
</reference>
<gene>
    <name evidence="14" type="primary">aceE</name>
    <name evidence="14" type="ORF">GM418_04515</name>
</gene>
<sequence length="889" mass="101125">MAVDTNEKNKVTAFENREWLDSIDYIIKNSDPERVEEIFELLRNRISENGISLNHQFNTPYINTIPQKKESKYPGNRELERKIKSIIRWNAMAMVVQANRKKDGIGGHISTYASAATLYEVGFNHFFRGGDDDKPADIVYFQGHASPGIYARSFLEGRISEKMLENFRRELNPDGGLPSYPHPRLMQDYWQFPTVSMGLAPIMAIYQARFNKYLQDKGLLKAPNQKVWAFLGDGEMDEPESMGALTLASREELDNLIFVINCNLQRLDGPVRGNGSVIQELEAAFKGAGWNVIKVAQGENWDALLEKDKNGALKKRLGELVDGERQKFSISGGDYIRKEFFGKSEELKALVKNMSDEDLEKLRRGGHDPQKVFNAYKKAVNTKNKPTVILAQTIKGYGLGEAGEGRNITHQQKKLNEEELMHFRDRFNIPISDEDVAKAPFYRPDEKSEEIKYLIKRRKELQGFLPKRNRGKAKFEMPESKVFEELFRSSGKRELATTQAAVQLLSKLLKDKNIGKLVVPIVPDESRTFGMDALFRQSGIYAHKGQLYEPVDRESLLYYKEAKNGAILEEGITEAGSMSSFIAAGTAYSTHQINCIPFYVFYSMFGFQRVGDFMWAAADARAKGFLLGGTAGRSTLAGEGLQHQDGHSHLLALTIPTVRAYDPAFAFELAVIIRDGIKRMYDNGEEIFYYITVMNEKYKMPPMPARKEIETGIINGMYKYRSSQKNKHNIHLLGSGSILNEALKAADMLKKEYDIFPEVWSVTSYKMLYDDAVETERVNRFNEEKRKSYIEECVGTDQGTFIAASDYVKALPLSVSRWFPGKFTALGTDGFGLSEHRDELREHFEINANHIVWETLLNLYYQKKINKTVLNQAKEKLNINSDKKSPANI</sequence>
<dbReference type="Proteomes" id="UP000428260">
    <property type="component" value="Chromosome"/>
</dbReference>
<dbReference type="InterPro" id="IPR055152">
    <property type="entry name" value="Transketolase-like_C_2"/>
</dbReference>
<dbReference type="InterPro" id="IPR041621">
    <property type="entry name" value="PDH_E1_M"/>
</dbReference>
<dbReference type="FunFam" id="3.40.50.970:FF:000011">
    <property type="entry name" value="Pyruvate dehydrogenase E1 component"/>
    <property type="match status" value="1"/>
</dbReference>
<keyword evidence="5 9" id="KW-0560">Oxidoreductase</keyword>